<name>A0A4S9L567_AURPU</name>
<protein>
    <recommendedName>
        <fullName evidence="1">PLD phosphodiesterase domain-containing protein</fullName>
    </recommendedName>
</protein>
<feature type="domain" description="PLD phosphodiesterase" evidence="1">
    <location>
        <begin position="133"/>
        <end position="160"/>
    </location>
</feature>
<dbReference type="SMART" id="SM00155">
    <property type="entry name" value="PLDc"/>
    <property type="match status" value="2"/>
</dbReference>
<sequence>MISQKHATTLIQPWLSDLKAGYNKNLTSPPTYFLHSPSTSLITNSNLHSLHLGTGESIYNSLLPLLESANEEVILVTCFWAVSSTQKLVNDALRKLSDKGRQRGRKIRSSLHLPNPQELEGLDMQVKSIFLLPFSVMHPKFIIVDRKVAVLPSCNVSWEDWFEGAVTLTGPVVSCFVDFWREFWAQPEDRDELLNLSTDSELEHVISRMPQQQQQERLPFHQPLDHKDIPTIFLPSPHNRNPAFRLPWQRSAPPPPTPLNTFFLRSLASAERDIYIQTPNLTAPPVLTAILRTLHRGINIHIVTSEKLMILEQLVTAGTTTSRCISKLITKYRDLCSSQNIDLEAGYAKAGNLRIEYFTPKGQGRGEPQQSHLKCTIVDGELVILGSGNLDRASWFTSQELGVAFFDKGIAEKLRSDLEGALRGRVRRAL</sequence>
<feature type="domain" description="PLD phosphodiesterase" evidence="1">
    <location>
        <begin position="372"/>
        <end position="394"/>
    </location>
</feature>
<dbReference type="InterPro" id="IPR025202">
    <property type="entry name" value="PLD-like_dom"/>
</dbReference>
<dbReference type="CDD" id="cd00138">
    <property type="entry name" value="PLDc_SF"/>
    <property type="match status" value="2"/>
</dbReference>
<comment type="caution">
    <text evidence="2">The sequence shown here is derived from an EMBL/GenBank/DDBJ whole genome shotgun (WGS) entry which is preliminary data.</text>
</comment>
<dbReference type="PROSITE" id="PS50035">
    <property type="entry name" value="PLD"/>
    <property type="match status" value="2"/>
</dbReference>
<evidence type="ECO:0000259" key="1">
    <source>
        <dbReference type="PROSITE" id="PS50035"/>
    </source>
</evidence>
<dbReference type="InterPro" id="IPR001736">
    <property type="entry name" value="PLipase_D/transphosphatidylase"/>
</dbReference>
<dbReference type="AlphaFoldDB" id="A0A4S9L567"/>
<dbReference type="EMBL" id="QZBD01000237">
    <property type="protein sequence ID" value="THY23595.1"/>
    <property type="molecule type" value="Genomic_DNA"/>
</dbReference>
<dbReference type="GO" id="GO:0030572">
    <property type="term" value="F:phosphatidyltransferase activity"/>
    <property type="evidence" value="ECO:0007669"/>
    <property type="project" value="UniProtKB-ARBA"/>
</dbReference>
<dbReference type="Proteomes" id="UP000306584">
    <property type="component" value="Unassembled WGS sequence"/>
</dbReference>
<dbReference type="PANTHER" id="PTHR21248">
    <property type="entry name" value="CARDIOLIPIN SYNTHASE"/>
    <property type="match status" value="1"/>
</dbReference>
<organism evidence="2 3">
    <name type="scientific">Aureobasidium pullulans</name>
    <name type="common">Black yeast</name>
    <name type="synonym">Pullularia pullulans</name>
    <dbReference type="NCBI Taxonomy" id="5580"/>
    <lineage>
        <taxon>Eukaryota</taxon>
        <taxon>Fungi</taxon>
        <taxon>Dikarya</taxon>
        <taxon>Ascomycota</taxon>
        <taxon>Pezizomycotina</taxon>
        <taxon>Dothideomycetes</taxon>
        <taxon>Dothideomycetidae</taxon>
        <taxon>Dothideales</taxon>
        <taxon>Saccotheciaceae</taxon>
        <taxon>Aureobasidium</taxon>
    </lineage>
</organism>
<dbReference type="Gene3D" id="3.30.870.10">
    <property type="entry name" value="Endonuclease Chain A"/>
    <property type="match status" value="2"/>
</dbReference>
<dbReference type="Pfam" id="PF13091">
    <property type="entry name" value="PLDc_2"/>
    <property type="match status" value="1"/>
</dbReference>
<dbReference type="GO" id="GO:0032049">
    <property type="term" value="P:cardiolipin biosynthetic process"/>
    <property type="evidence" value="ECO:0007669"/>
    <property type="project" value="UniProtKB-ARBA"/>
</dbReference>
<dbReference type="SUPFAM" id="SSF56024">
    <property type="entry name" value="Phospholipase D/nuclease"/>
    <property type="match status" value="2"/>
</dbReference>
<reference evidence="2 3" key="1">
    <citation type="submission" date="2018-10" db="EMBL/GenBank/DDBJ databases">
        <title>Fifty Aureobasidium pullulans genomes reveal a recombining polyextremotolerant generalist.</title>
        <authorList>
            <person name="Gostincar C."/>
            <person name="Turk M."/>
            <person name="Zajc J."/>
            <person name="Gunde-Cimerman N."/>
        </authorList>
    </citation>
    <scope>NUCLEOTIDE SEQUENCE [LARGE SCALE GENOMIC DNA]</scope>
    <source>
        <strain evidence="2 3">EXF-6604</strain>
    </source>
</reference>
<gene>
    <name evidence="2" type="ORF">D6D01_05916</name>
</gene>
<evidence type="ECO:0000313" key="2">
    <source>
        <dbReference type="EMBL" id="THY23595.1"/>
    </source>
</evidence>
<evidence type="ECO:0000313" key="3">
    <source>
        <dbReference type="Proteomes" id="UP000306584"/>
    </source>
</evidence>
<accession>A0A4S9L567</accession>
<proteinExistence type="predicted"/>
<dbReference type="PANTHER" id="PTHR21248:SF11">
    <property type="entry name" value="PLD PHOSPHODIESTERASE DOMAIN-CONTAINING PROTEIN"/>
    <property type="match status" value="1"/>
</dbReference>